<dbReference type="Pfam" id="PF21826">
    <property type="entry name" value="DUF6887"/>
    <property type="match status" value="1"/>
</dbReference>
<name>A0ABT7BJT2_9CYAN</name>
<protein>
    <submittedName>
        <fullName evidence="1">Uncharacterized protein</fullName>
    </submittedName>
</protein>
<reference evidence="1 2" key="1">
    <citation type="submission" date="2023-01" db="EMBL/GenBank/DDBJ databases">
        <title>Novel diversity within Roseofilum (Cyanobacteria; Desertifilaceae) from marine benthic mats with descriptions of four novel species.</title>
        <authorList>
            <person name="Wang Y."/>
            <person name="Berthold D.E."/>
            <person name="Hu J."/>
            <person name="Lefler F.W."/>
            <person name="Laughinghouse H.D. IV."/>
        </authorList>
    </citation>
    <scope>NUCLEOTIDE SEQUENCE [LARGE SCALE GENOMIC DNA]</scope>
    <source>
        <strain evidence="1 2">BLCC-M91</strain>
    </source>
</reference>
<accession>A0ABT7BJT2</accession>
<dbReference type="Proteomes" id="UP001231370">
    <property type="component" value="Unassembled WGS sequence"/>
</dbReference>
<dbReference type="RefSeq" id="WP_283762624.1">
    <property type="nucleotide sequence ID" value="NZ_JAQPOK010000082.1"/>
</dbReference>
<gene>
    <name evidence="1" type="ORF">PJF56_10605</name>
</gene>
<evidence type="ECO:0000313" key="2">
    <source>
        <dbReference type="Proteomes" id="UP001231370"/>
    </source>
</evidence>
<organism evidence="1 2">
    <name type="scientific">Roseofilum halophilum BLCC-M91</name>
    <dbReference type="NCBI Taxonomy" id="3022259"/>
    <lineage>
        <taxon>Bacteria</taxon>
        <taxon>Bacillati</taxon>
        <taxon>Cyanobacteriota</taxon>
        <taxon>Cyanophyceae</taxon>
        <taxon>Desertifilales</taxon>
        <taxon>Desertifilaceae</taxon>
        <taxon>Roseofilum</taxon>
        <taxon>Roseofilum halophilum</taxon>
    </lineage>
</organism>
<sequence length="59" mass="6743">MINPESDIGSMTNQQLRAYFRETQDEEAFREILSRGLDEKDKAAACAFKAWQEEQSATS</sequence>
<proteinExistence type="predicted"/>
<dbReference type="InterPro" id="IPR054053">
    <property type="entry name" value="DUF6887"/>
</dbReference>
<dbReference type="EMBL" id="JAQPOK010000082">
    <property type="protein sequence ID" value="MDJ1179315.1"/>
    <property type="molecule type" value="Genomic_DNA"/>
</dbReference>
<keyword evidence="2" id="KW-1185">Reference proteome</keyword>
<evidence type="ECO:0000313" key="1">
    <source>
        <dbReference type="EMBL" id="MDJ1179315.1"/>
    </source>
</evidence>
<comment type="caution">
    <text evidence="1">The sequence shown here is derived from an EMBL/GenBank/DDBJ whole genome shotgun (WGS) entry which is preliminary data.</text>
</comment>